<comment type="caution">
    <text evidence="1">The sequence shown here is derived from an EMBL/GenBank/DDBJ whole genome shotgun (WGS) entry which is preliminary data.</text>
</comment>
<protein>
    <submittedName>
        <fullName evidence="1">Uncharacterized protein</fullName>
    </submittedName>
</protein>
<organism evidence="1 2">
    <name type="scientific">Populus trichocarpa</name>
    <name type="common">Western balsam poplar</name>
    <name type="synonym">Populus balsamifera subsp. trichocarpa</name>
    <dbReference type="NCBI Taxonomy" id="3694"/>
    <lineage>
        <taxon>Eukaryota</taxon>
        <taxon>Viridiplantae</taxon>
        <taxon>Streptophyta</taxon>
        <taxon>Embryophyta</taxon>
        <taxon>Tracheophyta</taxon>
        <taxon>Spermatophyta</taxon>
        <taxon>Magnoliopsida</taxon>
        <taxon>eudicotyledons</taxon>
        <taxon>Gunneridae</taxon>
        <taxon>Pentapetalae</taxon>
        <taxon>rosids</taxon>
        <taxon>fabids</taxon>
        <taxon>Malpighiales</taxon>
        <taxon>Salicaceae</taxon>
        <taxon>Saliceae</taxon>
        <taxon>Populus</taxon>
    </lineage>
</organism>
<evidence type="ECO:0000313" key="2">
    <source>
        <dbReference type="Proteomes" id="UP000006729"/>
    </source>
</evidence>
<reference evidence="1 2" key="1">
    <citation type="journal article" date="2006" name="Science">
        <title>The genome of black cottonwood, Populus trichocarpa (Torr. &amp; Gray).</title>
        <authorList>
            <person name="Tuskan G.A."/>
            <person name="Difazio S."/>
            <person name="Jansson S."/>
            <person name="Bohlmann J."/>
            <person name="Grigoriev I."/>
            <person name="Hellsten U."/>
            <person name="Putnam N."/>
            <person name="Ralph S."/>
            <person name="Rombauts S."/>
            <person name="Salamov A."/>
            <person name="Schein J."/>
            <person name="Sterck L."/>
            <person name="Aerts A."/>
            <person name="Bhalerao R.R."/>
            <person name="Bhalerao R.P."/>
            <person name="Blaudez D."/>
            <person name="Boerjan W."/>
            <person name="Brun A."/>
            <person name="Brunner A."/>
            <person name="Busov V."/>
            <person name="Campbell M."/>
            <person name="Carlson J."/>
            <person name="Chalot M."/>
            <person name="Chapman J."/>
            <person name="Chen G.L."/>
            <person name="Cooper D."/>
            <person name="Coutinho P.M."/>
            <person name="Couturier J."/>
            <person name="Covert S."/>
            <person name="Cronk Q."/>
            <person name="Cunningham R."/>
            <person name="Davis J."/>
            <person name="Degroeve S."/>
            <person name="Dejardin A."/>
            <person name="Depamphilis C."/>
            <person name="Detter J."/>
            <person name="Dirks B."/>
            <person name="Dubchak I."/>
            <person name="Duplessis S."/>
            <person name="Ehlting J."/>
            <person name="Ellis B."/>
            <person name="Gendler K."/>
            <person name="Goodstein D."/>
            <person name="Gribskov M."/>
            <person name="Grimwood J."/>
            <person name="Groover A."/>
            <person name="Gunter L."/>
            <person name="Hamberger B."/>
            <person name="Heinze B."/>
            <person name="Helariutta Y."/>
            <person name="Henrissat B."/>
            <person name="Holligan D."/>
            <person name="Holt R."/>
            <person name="Huang W."/>
            <person name="Islam-Faridi N."/>
            <person name="Jones S."/>
            <person name="Jones-Rhoades M."/>
            <person name="Jorgensen R."/>
            <person name="Joshi C."/>
            <person name="Kangasjarvi J."/>
            <person name="Karlsson J."/>
            <person name="Kelleher C."/>
            <person name="Kirkpatrick R."/>
            <person name="Kirst M."/>
            <person name="Kohler A."/>
            <person name="Kalluri U."/>
            <person name="Larimer F."/>
            <person name="Leebens-Mack J."/>
            <person name="Leple J.C."/>
            <person name="Locascio P."/>
            <person name="Lou Y."/>
            <person name="Lucas S."/>
            <person name="Martin F."/>
            <person name="Montanini B."/>
            <person name="Napoli C."/>
            <person name="Nelson D.R."/>
            <person name="Nelson C."/>
            <person name="Nieminen K."/>
            <person name="Nilsson O."/>
            <person name="Pereda V."/>
            <person name="Peter G."/>
            <person name="Philippe R."/>
            <person name="Pilate G."/>
            <person name="Poliakov A."/>
            <person name="Razumovskaya J."/>
            <person name="Richardson P."/>
            <person name="Rinaldi C."/>
            <person name="Ritland K."/>
            <person name="Rouze P."/>
            <person name="Ryaboy D."/>
            <person name="Schmutz J."/>
            <person name="Schrader J."/>
            <person name="Segerman B."/>
            <person name="Shin H."/>
            <person name="Siddiqui A."/>
            <person name="Sterky F."/>
            <person name="Terry A."/>
            <person name="Tsai C.J."/>
            <person name="Uberbacher E."/>
            <person name="Unneberg P."/>
            <person name="Vahala J."/>
            <person name="Wall K."/>
            <person name="Wessler S."/>
            <person name="Yang G."/>
            <person name="Yin T."/>
            <person name="Douglas C."/>
            <person name="Marra M."/>
            <person name="Sandberg G."/>
            <person name="Van de Peer Y."/>
            <person name="Rokhsar D."/>
        </authorList>
    </citation>
    <scope>NUCLEOTIDE SEQUENCE [LARGE SCALE GENOMIC DNA]</scope>
    <source>
        <strain evidence="2">cv. Nisqually</strain>
    </source>
</reference>
<keyword evidence="2" id="KW-1185">Reference proteome</keyword>
<accession>A0ACC0T3L7</accession>
<evidence type="ECO:0000313" key="1">
    <source>
        <dbReference type="EMBL" id="KAI9395923.1"/>
    </source>
</evidence>
<sequence length="111" mass="12555">MESTTMTSIMRTVTTTQISTSRTQETTTIPEVITTTTTTTTIPEVITTTTTTRTPSTSTTITPCKSTTTRMISKRARKSSMCHDFNLYGQVKRVRSLLNYSGWCYYRLNYV</sequence>
<proteinExistence type="predicted"/>
<dbReference type="EMBL" id="CM009293">
    <property type="protein sequence ID" value="KAI9395923.1"/>
    <property type="molecule type" value="Genomic_DNA"/>
</dbReference>
<name>A0ACC0T3L7_POPTR</name>
<gene>
    <name evidence="1" type="ORF">POPTR_004G048301v4</name>
</gene>
<dbReference type="Proteomes" id="UP000006729">
    <property type="component" value="Chromosome 4"/>
</dbReference>